<name>A0A915HNE4_ROMCU</name>
<evidence type="ECO:0000313" key="2">
    <source>
        <dbReference type="WBParaSite" id="nRc.2.0.1.t03010-RA"/>
    </source>
</evidence>
<proteinExistence type="predicted"/>
<dbReference type="WBParaSite" id="nRc.2.0.1.t03010-RA">
    <property type="protein sequence ID" value="nRc.2.0.1.t03010-RA"/>
    <property type="gene ID" value="nRc.2.0.1.g03010"/>
</dbReference>
<organism evidence="1 2">
    <name type="scientific">Romanomermis culicivorax</name>
    <name type="common">Nematode worm</name>
    <dbReference type="NCBI Taxonomy" id="13658"/>
    <lineage>
        <taxon>Eukaryota</taxon>
        <taxon>Metazoa</taxon>
        <taxon>Ecdysozoa</taxon>
        <taxon>Nematoda</taxon>
        <taxon>Enoplea</taxon>
        <taxon>Dorylaimia</taxon>
        <taxon>Mermithida</taxon>
        <taxon>Mermithoidea</taxon>
        <taxon>Mermithidae</taxon>
        <taxon>Romanomermis</taxon>
    </lineage>
</organism>
<protein>
    <submittedName>
        <fullName evidence="2">Uncharacterized protein</fullName>
    </submittedName>
</protein>
<evidence type="ECO:0000313" key="1">
    <source>
        <dbReference type="Proteomes" id="UP000887565"/>
    </source>
</evidence>
<reference evidence="2" key="1">
    <citation type="submission" date="2022-11" db="UniProtKB">
        <authorList>
            <consortium name="WormBaseParasite"/>
        </authorList>
    </citation>
    <scope>IDENTIFICATION</scope>
</reference>
<sequence length="61" mass="7098">MIDMLVESLMHYYRIGKILIKIFVAFGELHSSEEWIPIEITQNVEVNQIDKHILALDTKGN</sequence>
<keyword evidence="1" id="KW-1185">Reference proteome</keyword>
<dbReference type="Proteomes" id="UP000887565">
    <property type="component" value="Unplaced"/>
</dbReference>
<dbReference type="AlphaFoldDB" id="A0A915HNE4"/>
<accession>A0A915HNE4</accession>